<evidence type="ECO:0000256" key="1">
    <source>
        <dbReference type="ARBA" id="ARBA00023015"/>
    </source>
</evidence>
<dbReference type="InterPro" id="IPR001647">
    <property type="entry name" value="HTH_TetR"/>
</dbReference>
<accession>A0A085WKG7</accession>
<dbReference type="SUPFAM" id="SSF46689">
    <property type="entry name" value="Homeodomain-like"/>
    <property type="match status" value="1"/>
</dbReference>
<feature type="DNA-binding region" description="H-T-H motif" evidence="4">
    <location>
        <begin position="28"/>
        <end position="47"/>
    </location>
</feature>
<gene>
    <name evidence="6" type="ORF">DB31_7417</name>
</gene>
<feature type="domain" description="HTH tetR-type" evidence="5">
    <location>
        <begin position="5"/>
        <end position="65"/>
    </location>
</feature>
<dbReference type="AlphaFoldDB" id="A0A085WKG7"/>
<evidence type="ECO:0000313" key="6">
    <source>
        <dbReference type="EMBL" id="KFE68180.1"/>
    </source>
</evidence>
<evidence type="ECO:0000256" key="3">
    <source>
        <dbReference type="ARBA" id="ARBA00023163"/>
    </source>
</evidence>
<proteinExistence type="predicted"/>
<dbReference type="Pfam" id="PF16925">
    <property type="entry name" value="TetR_C_13"/>
    <property type="match status" value="1"/>
</dbReference>
<dbReference type="OrthoDB" id="9811084at2"/>
<dbReference type="PROSITE" id="PS50977">
    <property type="entry name" value="HTH_TETR_2"/>
    <property type="match status" value="1"/>
</dbReference>
<dbReference type="InterPro" id="IPR009057">
    <property type="entry name" value="Homeodomain-like_sf"/>
</dbReference>
<dbReference type="Proteomes" id="UP000028725">
    <property type="component" value="Unassembled WGS sequence"/>
</dbReference>
<dbReference type="InterPro" id="IPR011075">
    <property type="entry name" value="TetR_C"/>
</dbReference>
<dbReference type="Gene3D" id="1.10.10.60">
    <property type="entry name" value="Homeodomain-like"/>
    <property type="match status" value="1"/>
</dbReference>
<keyword evidence="1" id="KW-0805">Transcription regulation</keyword>
<keyword evidence="3" id="KW-0804">Transcription</keyword>
<dbReference type="STRING" id="394096.DB31_7417"/>
<comment type="caution">
    <text evidence="6">The sequence shown here is derived from an EMBL/GenBank/DDBJ whole genome shotgun (WGS) entry which is preliminary data.</text>
</comment>
<dbReference type="Gene3D" id="1.10.357.10">
    <property type="entry name" value="Tetracycline Repressor, domain 2"/>
    <property type="match status" value="1"/>
</dbReference>
<dbReference type="PANTHER" id="PTHR47506:SF6">
    <property type="entry name" value="HTH-TYPE TRANSCRIPTIONAL REPRESSOR NEMR"/>
    <property type="match status" value="1"/>
</dbReference>
<sequence length="199" mass="22110">MRKGELTRQAILERAVRLASRVGLQGLTIGGLAEELQLSKSGLFAHFRSKSSLEVEVLEAATALFTEVVIRPALARPRGEPRIRALFERWLDWSRSAANEGGCIFVAAAAELDDTPGPARDTLVQSQKDWMDCIAQTARTAINEGHFRKDADVEQFASDLYGVMLACHHASRLMRDPKAEERARRSFESLLSLYRTPTA</sequence>
<dbReference type="GO" id="GO:0003677">
    <property type="term" value="F:DNA binding"/>
    <property type="evidence" value="ECO:0007669"/>
    <property type="project" value="UniProtKB-UniRule"/>
</dbReference>
<reference evidence="6 7" key="1">
    <citation type="submission" date="2014-04" db="EMBL/GenBank/DDBJ databases">
        <title>Genome assembly of Hyalangium minutum DSM 14724.</title>
        <authorList>
            <person name="Sharma G."/>
            <person name="Subramanian S."/>
        </authorList>
    </citation>
    <scope>NUCLEOTIDE SEQUENCE [LARGE SCALE GENOMIC DNA]</scope>
    <source>
        <strain evidence="6 7">DSM 14724</strain>
    </source>
</reference>
<organism evidence="6 7">
    <name type="scientific">Hyalangium minutum</name>
    <dbReference type="NCBI Taxonomy" id="394096"/>
    <lineage>
        <taxon>Bacteria</taxon>
        <taxon>Pseudomonadati</taxon>
        <taxon>Myxococcota</taxon>
        <taxon>Myxococcia</taxon>
        <taxon>Myxococcales</taxon>
        <taxon>Cystobacterineae</taxon>
        <taxon>Archangiaceae</taxon>
        <taxon>Hyalangium</taxon>
    </lineage>
</organism>
<evidence type="ECO:0000256" key="2">
    <source>
        <dbReference type="ARBA" id="ARBA00023125"/>
    </source>
</evidence>
<evidence type="ECO:0000259" key="5">
    <source>
        <dbReference type="PROSITE" id="PS50977"/>
    </source>
</evidence>
<dbReference type="SUPFAM" id="SSF48498">
    <property type="entry name" value="Tetracyclin repressor-like, C-terminal domain"/>
    <property type="match status" value="1"/>
</dbReference>
<keyword evidence="2 4" id="KW-0238">DNA-binding</keyword>
<dbReference type="PATRIC" id="fig|394096.3.peg.3457"/>
<dbReference type="InterPro" id="IPR036271">
    <property type="entry name" value="Tet_transcr_reg_TetR-rel_C_sf"/>
</dbReference>
<protein>
    <submittedName>
        <fullName evidence="6">Transcriptional regulator, TetR family protein</fullName>
    </submittedName>
</protein>
<evidence type="ECO:0000256" key="4">
    <source>
        <dbReference type="PROSITE-ProRule" id="PRU00335"/>
    </source>
</evidence>
<keyword evidence="7" id="KW-1185">Reference proteome</keyword>
<name>A0A085WKG7_9BACT</name>
<evidence type="ECO:0000313" key="7">
    <source>
        <dbReference type="Proteomes" id="UP000028725"/>
    </source>
</evidence>
<dbReference type="EMBL" id="JMCB01000006">
    <property type="protein sequence ID" value="KFE68180.1"/>
    <property type="molecule type" value="Genomic_DNA"/>
</dbReference>
<dbReference type="PANTHER" id="PTHR47506">
    <property type="entry name" value="TRANSCRIPTIONAL REGULATORY PROTEIN"/>
    <property type="match status" value="1"/>
</dbReference>
<dbReference type="Pfam" id="PF00440">
    <property type="entry name" value="TetR_N"/>
    <property type="match status" value="1"/>
</dbReference>